<dbReference type="InterPro" id="IPR029051">
    <property type="entry name" value="DUF4352"/>
</dbReference>
<dbReference type="EMBL" id="JAROYP010000010">
    <property type="protein sequence ID" value="MDH5162602.1"/>
    <property type="molecule type" value="Genomic_DNA"/>
</dbReference>
<gene>
    <name evidence="4" type="ORF">P5X88_16840</name>
</gene>
<dbReference type="Pfam" id="PF11611">
    <property type="entry name" value="DUF4352"/>
    <property type="match status" value="1"/>
</dbReference>
<evidence type="ECO:0000313" key="5">
    <source>
        <dbReference type="Proteomes" id="UP001159179"/>
    </source>
</evidence>
<protein>
    <submittedName>
        <fullName evidence="4">DUF4352 domain-containing protein</fullName>
    </submittedName>
</protein>
<evidence type="ECO:0000256" key="1">
    <source>
        <dbReference type="ARBA" id="ARBA00022729"/>
    </source>
</evidence>
<keyword evidence="2" id="KW-0472">Membrane</keyword>
<feature type="transmembrane region" description="Helical" evidence="2">
    <location>
        <begin position="52"/>
        <end position="73"/>
    </location>
</feature>
<proteinExistence type="predicted"/>
<dbReference type="RefSeq" id="WP_280617480.1">
    <property type="nucleotide sequence ID" value="NZ_JAROYP010000010.1"/>
</dbReference>
<reference evidence="4" key="1">
    <citation type="submission" date="2023-03" db="EMBL/GenBank/DDBJ databases">
        <title>Bacterial isolates from washroom surfaces on a university campus.</title>
        <authorList>
            <person name="Holman D.B."/>
            <person name="Gzyl K.E."/>
            <person name="Taheri A.E."/>
        </authorList>
    </citation>
    <scope>NUCLEOTIDE SEQUENCE</scope>
    <source>
        <strain evidence="4">RD03</strain>
    </source>
</reference>
<dbReference type="Proteomes" id="UP001159179">
    <property type="component" value="Unassembled WGS sequence"/>
</dbReference>
<dbReference type="AlphaFoldDB" id="A0AAW6SZC0"/>
<keyword evidence="2" id="KW-0812">Transmembrane</keyword>
<evidence type="ECO:0000313" key="4">
    <source>
        <dbReference type="EMBL" id="MDH5162602.1"/>
    </source>
</evidence>
<evidence type="ECO:0000259" key="3">
    <source>
        <dbReference type="Pfam" id="PF11611"/>
    </source>
</evidence>
<keyword evidence="1" id="KW-0732">Signal</keyword>
<sequence>MRNNQDEFENLRAALDNTILSGEHFTDKQKEDIRERIQKQRYTKHQFHSKSLVPRFLTIAFMILFISFVGILITNSMKDINESTKETSPNKNKESTLAKTKDTDIYDFPPALYGMTQTSLMIGEGVKGYGDLVVRVNNIRVASNDQKNNNGFITIGVLIKVENRGSKELFISPEVTMKLFNDQMEEQIDIKNVESIKGPLKVSESKSGELLFKIPKAKKYKFIYLEKESQSFTEWYFSE</sequence>
<feature type="domain" description="DUF4352" evidence="3">
    <location>
        <begin position="129"/>
        <end position="224"/>
    </location>
</feature>
<name>A0AAW6SZC0_9BACI</name>
<comment type="caution">
    <text evidence="4">The sequence shown here is derived from an EMBL/GenBank/DDBJ whole genome shotgun (WGS) entry which is preliminary data.</text>
</comment>
<accession>A0AAW6SZC0</accession>
<dbReference type="Gene3D" id="2.60.40.1240">
    <property type="match status" value="1"/>
</dbReference>
<organism evidence="4 5">
    <name type="scientific">Heyndrickxia oleronia</name>
    <dbReference type="NCBI Taxonomy" id="38875"/>
    <lineage>
        <taxon>Bacteria</taxon>
        <taxon>Bacillati</taxon>
        <taxon>Bacillota</taxon>
        <taxon>Bacilli</taxon>
        <taxon>Bacillales</taxon>
        <taxon>Bacillaceae</taxon>
        <taxon>Heyndrickxia</taxon>
    </lineage>
</organism>
<dbReference type="InterPro" id="IPR029050">
    <property type="entry name" value="Immunoprotect_excell_Ig-like"/>
</dbReference>
<keyword evidence="2" id="KW-1133">Transmembrane helix</keyword>
<evidence type="ECO:0000256" key="2">
    <source>
        <dbReference type="SAM" id="Phobius"/>
    </source>
</evidence>